<comment type="catalytic activity">
    <reaction evidence="5">
        <text>a cytidine in 25S rRNA + S-adenosyl-L-methionine = a 5-methylcytidine in 25S rRNA + S-adenosyl-L-homocysteine + H(+)</text>
        <dbReference type="Rhea" id="RHEA:47780"/>
        <dbReference type="Rhea" id="RHEA-COMP:11911"/>
        <dbReference type="Rhea" id="RHEA-COMP:11912"/>
        <dbReference type="ChEBI" id="CHEBI:15378"/>
        <dbReference type="ChEBI" id="CHEBI:57856"/>
        <dbReference type="ChEBI" id="CHEBI:59789"/>
        <dbReference type="ChEBI" id="CHEBI:74483"/>
        <dbReference type="ChEBI" id="CHEBI:82748"/>
    </reaction>
</comment>
<reference evidence="8" key="1">
    <citation type="submission" date="2020-04" db="EMBL/GenBank/DDBJ databases">
        <authorList>
            <person name="Alioto T."/>
            <person name="Alioto T."/>
            <person name="Gomez Garrido J."/>
        </authorList>
    </citation>
    <scope>NUCLEOTIDE SEQUENCE</scope>
    <source>
        <strain evidence="8">A484AB</strain>
    </source>
</reference>
<evidence type="ECO:0000256" key="5">
    <source>
        <dbReference type="ARBA" id="ARBA00053002"/>
    </source>
</evidence>
<dbReference type="PROSITE" id="PS51686">
    <property type="entry name" value="SAM_MT_RSMB_NOP"/>
    <property type="match status" value="1"/>
</dbReference>
<keyword evidence="3 6" id="KW-0949">S-adenosyl-L-methionine</keyword>
<evidence type="ECO:0000313" key="8">
    <source>
        <dbReference type="EMBL" id="CAB4028458.1"/>
    </source>
</evidence>
<sequence>MAEFYLSAARIIEKVLQKKGTPKALVIENSRIRNKKKLYALVCEAMKYKSVTDKLLEDTKLLSTEKQLKYPMALVLVFDFLFGLGLQVGGQLKQVINRNKTSLKAALARLKVRAKVVNNEDLLPPNIQEQQEMQIPRYVRVNTVRTSTDEVMTWFSENGFKLQRRKRDIVDSIQMASGTFSVDEHIPNVLVFPPGTDLHDNILYKEGKIILQDKASCFPAFVLNPPAGSDVMDACAAPGNKTSHLAAIMDNKGQIFAFDISEKRISTMKKLLHRAGEKIVETKHHDFLKTDPSDPVYTNVQYILVDPSCSGSGMINRLDYVTSDIDNMDAKEKQRVYSLARFQVKVLSHALSFPNVKKVVYSTCSLHSIENEVVVMKCLEKFHEKFELKKALPDWPHRGHAVFPEASNCVRASPKEGSTSGFFLALFEARNSTGTVEVANHKGNGIQRDINHNEMISRLRKKQDVSSVNTKESHAEERGDRITTNTEIDSTKRKRQCTTDTGEKVQGIAQKKRIKLTRTHRKCSNKEFENRKKLLAKRKLKKERLQKRRLEQ</sequence>
<evidence type="ECO:0000256" key="3">
    <source>
        <dbReference type="ARBA" id="ARBA00022691"/>
    </source>
</evidence>
<dbReference type="GO" id="GO:0005730">
    <property type="term" value="C:nucleolus"/>
    <property type="evidence" value="ECO:0007669"/>
    <property type="project" value="TreeGrafter"/>
</dbReference>
<dbReference type="PANTHER" id="PTHR22807">
    <property type="entry name" value="NOP2 YEAST -RELATED NOL1/NOP2/FMU SUN DOMAIN-CONTAINING"/>
    <property type="match status" value="1"/>
</dbReference>
<dbReference type="Proteomes" id="UP001152795">
    <property type="component" value="Unassembled WGS sequence"/>
</dbReference>
<feature type="binding site" evidence="6">
    <location>
        <begin position="235"/>
        <end position="241"/>
    </location>
    <ligand>
        <name>S-adenosyl-L-methionine</name>
        <dbReference type="ChEBI" id="CHEBI:59789"/>
    </ligand>
</feature>
<dbReference type="InterPro" id="IPR048889">
    <property type="entry name" value="NSUN5_RCM1_N"/>
</dbReference>
<proteinExistence type="inferred from homology"/>
<keyword evidence="4 6" id="KW-0694">RNA-binding</keyword>
<feature type="compositionally biased region" description="Basic residues" evidence="7">
    <location>
        <begin position="533"/>
        <end position="552"/>
    </location>
</feature>
<feature type="compositionally biased region" description="Basic and acidic residues" evidence="7">
    <location>
        <begin position="471"/>
        <end position="480"/>
    </location>
</feature>
<dbReference type="InterPro" id="IPR049561">
    <property type="entry name" value="NSUN5_7_fdxn-like"/>
</dbReference>
<dbReference type="Pfam" id="PF21148">
    <property type="entry name" value="NSUN5_fdxn-like"/>
    <property type="match status" value="1"/>
</dbReference>
<feature type="active site" description="Nucleophile" evidence="6">
    <location>
        <position position="364"/>
    </location>
</feature>
<keyword evidence="1 6" id="KW-0489">Methyltransferase</keyword>
<dbReference type="Gene3D" id="3.40.50.150">
    <property type="entry name" value="Vaccinia Virus protein VP39"/>
    <property type="match status" value="1"/>
</dbReference>
<feature type="region of interest" description="Disordered" evidence="7">
    <location>
        <begin position="522"/>
        <end position="552"/>
    </location>
</feature>
<dbReference type="PANTHER" id="PTHR22807:SF4">
    <property type="entry name" value="28S RRNA (CYTOSINE-C(5))-METHYLTRANSFERASE"/>
    <property type="match status" value="1"/>
</dbReference>
<keyword evidence="2 6" id="KW-0808">Transferase</keyword>
<evidence type="ECO:0000256" key="1">
    <source>
        <dbReference type="ARBA" id="ARBA00022603"/>
    </source>
</evidence>
<comment type="similarity">
    <text evidence="6">Belongs to the class I-like SAM-binding methyltransferase superfamily. RsmB/NOP family.</text>
</comment>
<dbReference type="EMBL" id="CACRXK020015499">
    <property type="protein sequence ID" value="CAB4028458.1"/>
    <property type="molecule type" value="Genomic_DNA"/>
</dbReference>
<dbReference type="InterPro" id="IPR023267">
    <property type="entry name" value="RCMT"/>
</dbReference>
<dbReference type="Pfam" id="PF21153">
    <property type="entry name" value="NSUN5_N"/>
    <property type="match status" value="1"/>
</dbReference>
<feature type="region of interest" description="Disordered" evidence="7">
    <location>
        <begin position="459"/>
        <end position="480"/>
    </location>
</feature>
<dbReference type="GO" id="GO:0070475">
    <property type="term" value="P:rRNA base methylation"/>
    <property type="evidence" value="ECO:0007669"/>
    <property type="project" value="TreeGrafter"/>
</dbReference>
<comment type="caution">
    <text evidence="8">The sequence shown here is derived from an EMBL/GenBank/DDBJ whole genome shotgun (WGS) entry which is preliminary data.</text>
</comment>
<dbReference type="GO" id="GO:0008173">
    <property type="term" value="F:RNA methyltransferase activity"/>
    <property type="evidence" value="ECO:0007669"/>
    <property type="project" value="InterPro"/>
</dbReference>
<feature type="binding site" evidence="6">
    <location>
        <position position="286"/>
    </location>
    <ligand>
        <name>S-adenosyl-L-methionine</name>
        <dbReference type="ChEBI" id="CHEBI:59789"/>
    </ligand>
</feature>
<evidence type="ECO:0000256" key="7">
    <source>
        <dbReference type="SAM" id="MobiDB-lite"/>
    </source>
</evidence>
<dbReference type="PRINTS" id="PR02008">
    <property type="entry name" value="RCMTFAMILY"/>
</dbReference>
<dbReference type="SUPFAM" id="SSF53335">
    <property type="entry name" value="S-adenosyl-L-methionine-dependent methyltransferases"/>
    <property type="match status" value="1"/>
</dbReference>
<dbReference type="InterPro" id="IPR049560">
    <property type="entry name" value="MeTrfase_RsmB-F_NOP2_cat"/>
</dbReference>
<evidence type="ECO:0000256" key="2">
    <source>
        <dbReference type="ARBA" id="ARBA00022679"/>
    </source>
</evidence>
<dbReference type="CDD" id="cd02440">
    <property type="entry name" value="AdoMet_MTases"/>
    <property type="match status" value="1"/>
</dbReference>
<feature type="binding site" evidence="6">
    <location>
        <position position="259"/>
    </location>
    <ligand>
        <name>S-adenosyl-L-methionine</name>
        <dbReference type="ChEBI" id="CHEBI:59789"/>
    </ligand>
</feature>
<name>A0A7D9L9U9_PARCT</name>
<dbReference type="FunFam" id="3.40.50.150:FF:000164">
    <property type="entry name" value="Methyltransferase NSUN5, putative"/>
    <property type="match status" value="1"/>
</dbReference>
<keyword evidence="9" id="KW-1185">Reference proteome</keyword>
<evidence type="ECO:0000313" key="9">
    <source>
        <dbReference type="Proteomes" id="UP001152795"/>
    </source>
</evidence>
<evidence type="ECO:0000256" key="4">
    <source>
        <dbReference type="ARBA" id="ARBA00022884"/>
    </source>
</evidence>
<dbReference type="Gene3D" id="3.30.70.1170">
    <property type="entry name" value="Sun protein, domain 3"/>
    <property type="match status" value="1"/>
</dbReference>
<dbReference type="GO" id="GO:0003723">
    <property type="term" value="F:RNA binding"/>
    <property type="evidence" value="ECO:0007669"/>
    <property type="project" value="UniProtKB-UniRule"/>
</dbReference>
<dbReference type="Pfam" id="PF01189">
    <property type="entry name" value="Methyltr_RsmB-F"/>
    <property type="match status" value="1"/>
</dbReference>
<dbReference type="AlphaFoldDB" id="A0A7D9L9U9"/>
<feature type="binding site" evidence="6">
    <location>
        <position position="306"/>
    </location>
    <ligand>
        <name>S-adenosyl-L-methionine</name>
        <dbReference type="ChEBI" id="CHEBI:59789"/>
    </ligand>
</feature>
<organism evidence="8 9">
    <name type="scientific">Paramuricea clavata</name>
    <name type="common">Red gorgonian</name>
    <name type="synonym">Violescent sea-whip</name>
    <dbReference type="NCBI Taxonomy" id="317549"/>
    <lineage>
        <taxon>Eukaryota</taxon>
        <taxon>Metazoa</taxon>
        <taxon>Cnidaria</taxon>
        <taxon>Anthozoa</taxon>
        <taxon>Octocorallia</taxon>
        <taxon>Malacalcyonacea</taxon>
        <taxon>Plexauridae</taxon>
        <taxon>Paramuricea</taxon>
    </lineage>
</organism>
<dbReference type="InterPro" id="IPR001678">
    <property type="entry name" value="MeTrfase_RsmB-F_NOP2_dom"/>
</dbReference>
<accession>A0A7D9L9U9</accession>
<evidence type="ECO:0000256" key="6">
    <source>
        <dbReference type="PROSITE-ProRule" id="PRU01023"/>
    </source>
</evidence>
<protein>
    <submittedName>
        <fullName evidence="8">Probable 28S rRNA (Cytosine-C(5))-methyltransferase</fullName>
    </submittedName>
</protein>
<dbReference type="InterPro" id="IPR029063">
    <property type="entry name" value="SAM-dependent_MTases_sf"/>
</dbReference>
<dbReference type="OrthoDB" id="435282at2759"/>
<gene>
    <name evidence="8" type="ORF">PACLA_8A056753</name>
</gene>